<evidence type="ECO:0000256" key="6">
    <source>
        <dbReference type="SAM" id="SignalP"/>
    </source>
</evidence>
<keyword evidence="6" id="KW-0732">Signal</keyword>
<accession>A0ABY6D4W8</accession>
<keyword evidence="3" id="KW-0998">Cell outer membrane</keyword>
<comment type="subcellular location">
    <subcellularLocation>
        <location evidence="1">Cell outer membrane</location>
    </subcellularLocation>
</comment>
<feature type="repeat" description="TPR" evidence="4">
    <location>
        <begin position="101"/>
        <end position="134"/>
    </location>
</feature>
<dbReference type="PROSITE" id="PS50005">
    <property type="entry name" value="TPR"/>
    <property type="match status" value="3"/>
</dbReference>
<dbReference type="InterPro" id="IPR050330">
    <property type="entry name" value="Bact_OuterMem_StrucFunc"/>
</dbReference>
<dbReference type="Pfam" id="PF07676">
    <property type="entry name" value="PD40"/>
    <property type="match status" value="3"/>
</dbReference>
<evidence type="ECO:0000313" key="8">
    <source>
        <dbReference type="EMBL" id="UXX81205.1"/>
    </source>
</evidence>
<feature type="chain" id="PRO_5045386468" evidence="6">
    <location>
        <begin position="19"/>
        <end position="643"/>
    </location>
</feature>
<feature type="signal peptide" evidence="6">
    <location>
        <begin position="1"/>
        <end position="18"/>
    </location>
</feature>
<dbReference type="SUPFAM" id="SSF48452">
    <property type="entry name" value="TPR-like"/>
    <property type="match status" value="1"/>
</dbReference>
<protein>
    <submittedName>
        <fullName evidence="8">OmpA family protein</fullName>
    </submittedName>
</protein>
<keyword evidence="4" id="KW-0802">TPR repeat</keyword>
<dbReference type="Pfam" id="PF00691">
    <property type="entry name" value="OmpA"/>
    <property type="match status" value="1"/>
</dbReference>
<dbReference type="SUPFAM" id="SSF82171">
    <property type="entry name" value="DPP6 N-terminal domain-like"/>
    <property type="match status" value="1"/>
</dbReference>
<dbReference type="RefSeq" id="WP_263052929.1">
    <property type="nucleotide sequence ID" value="NZ_CP106735.1"/>
</dbReference>
<evidence type="ECO:0000256" key="1">
    <source>
        <dbReference type="ARBA" id="ARBA00004442"/>
    </source>
</evidence>
<evidence type="ECO:0000256" key="2">
    <source>
        <dbReference type="ARBA" id="ARBA00023136"/>
    </source>
</evidence>
<feature type="repeat" description="TPR" evidence="4">
    <location>
        <begin position="30"/>
        <end position="63"/>
    </location>
</feature>
<dbReference type="PANTHER" id="PTHR30329:SF21">
    <property type="entry name" value="LIPOPROTEIN YIAD-RELATED"/>
    <property type="match status" value="1"/>
</dbReference>
<keyword evidence="9" id="KW-1185">Reference proteome</keyword>
<dbReference type="PROSITE" id="PS51123">
    <property type="entry name" value="OMPA_2"/>
    <property type="match status" value="1"/>
</dbReference>
<dbReference type="InterPro" id="IPR006665">
    <property type="entry name" value="OmpA-like"/>
</dbReference>
<dbReference type="InterPro" id="IPR011990">
    <property type="entry name" value="TPR-like_helical_dom_sf"/>
</dbReference>
<dbReference type="SMART" id="SM00028">
    <property type="entry name" value="TPR"/>
    <property type="match status" value="3"/>
</dbReference>
<dbReference type="InterPro" id="IPR036737">
    <property type="entry name" value="OmpA-like_sf"/>
</dbReference>
<name>A0ABY6D4W8_9BACT</name>
<evidence type="ECO:0000256" key="3">
    <source>
        <dbReference type="ARBA" id="ARBA00023237"/>
    </source>
</evidence>
<evidence type="ECO:0000259" key="7">
    <source>
        <dbReference type="PROSITE" id="PS51123"/>
    </source>
</evidence>
<dbReference type="Proteomes" id="UP001062165">
    <property type="component" value="Chromosome"/>
</dbReference>
<dbReference type="PANTHER" id="PTHR30329">
    <property type="entry name" value="STATOR ELEMENT OF FLAGELLAR MOTOR COMPLEX"/>
    <property type="match status" value="1"/>
</dbReference>
<dbReference type="PRINTS" id="PR01021">
    <property type="entry name" value="OMPADOMAIN"/>
</dbReference>
<evidence type="ECO:0000313" key="9">
    <source>
        <dbReference type="Proteomes" id="UP001062165"/>
    </source>
</evidence>
<proteinExistence type="predicted"/>
<gene>
    <name evidence="8" type="ORF">N7E81_08865</name>
</gene>
<feature type="domain" description="OmpA-like" evidence="7">
    <location>
        <begin position="524"/>
        <end position="641"/>
    </location>
</feature>
<feature type="repeat" description="TPR" evidence="4">
    <location>
        <begin position="64"/>
        <end position="97"/>
    </location>
</feature>
<dbReference type="SUPFAM" id="SSF103088">
    <property type="entry name" value="OmpA-like"/>
    <property type="match status" value="1"/>
</dbReference>
<reference evidence="8" key="1">
    <citation type="submission" date="2022-10" db="EMBL/GenBank/DDBJ databases">
        <title>Comparative genomics and taxonomic characterization of three novel marine species of genus Reichenbachiella exhibiting antioxidant and polysaccharide degradation activities.</title>
        <authorList>
            <person name="Muhammad N."/>
            <person name="Lee Y.-J."/>
            <person name="Ko J."/>
            <person name="Kim S.-G."/>
        </authorList>
    </citation>
    <scope>NUCLEOTIDE SEQUENCE</scope>
    <source>
        <strain evidence="8">Wsw4-B4</strain>
    </source>
</reference>
<evidence type="ECO:0000256" key="4">
    <source>
        <dbReference type="PROSITE-ProRule" id="PRU00339"/>
    </source>
</evidence>
<dbReference type="InterPro" id="IPR011659">
    <property type="entry name" value="WD40"/>
</dbReference>
<sequence>MKIAITTLLFFSFFSVFAQYTKYHTTDKRAEKYYEEARQYLKRSQFREAMEPLQDAINKDPEFIEVWLAMGSANYRLGRDSLTLVALHRALEIDPDYTKSIYAYFLIGEIYFKQSNYKESIAYLGHYLSRDNTDIKKREEAEVLVDNAQYALAAIEAPFDYNIKILPDHANSFELQYFPVLSVDQQKIYFTRREGLNVRYDEDIFYCEKQPDGSWSVPASISPNINSEYNEGAASLSADGRMLVFTSCDGRRGYGSCDIYVSYKVGDDWSEPENMGNMINSEAWEAQPSLSADGRTIYFVSNRQGGMGRKDIWAARKNKKGKWEKAVNLGRKINTNKDEISPFIHANGETIYYSSNGKTGLGGLDIYMSELADSTWSEPVNLGYPLNDAHDQVSLYISSKGDKGYYTIEKKYRGMFESKLYSFDLPDSFQVSNKSSYLKGTVTDADTGAPLRANIKMYKLDNEEYYSELTSDQKTGDYTIVLSESNEYGLYISCSGYLFQDFSFAFNDVNAFDSNLLDIQMEPVKVGAITVLGNIFYDFNEFTLQRKSISELKEVYDFLKENPNVKVEISGHTDNIGSAAYNMELSTKRAKAVYDFLIFKRIRSEQISYKGYGQDEPVAPNDNLENQSKNRRIEFKISEISNP</sequence>
<dbReference type="EMBL" id="CP106735">
    <property type="protein sequence ID" value="UXX81205.1"/>
    <property type="molecule type" value="Genomic_DNA"/>
</dbReference>
<dbReference type="Gene3D" id="3.30.1330.60">
    <property type="entry name" value="OmpA-like domain"/>
    <property type="match status" value="1"/>
</dbReference>
<evidence type="ECO:0000256" key="5">
    <source>
        <dbReference type="PROSITE-ProRule" id="PRU00473"/>
    </source>
</evidence>
<dbReference type="InterPro" id="IPR019734">
    <property type="entry name" value="TPR_rpt"/>
</dbReference>
<dbReference type="Gene3D" id="2.120.10.30">
    <property type="entry name" value="TolB, C-terminal domain"/>
    <property type="match status" value="1"/>
</dbReference>
<dbReference type="Gene3D" id="2.60.40.1120">
    <property type="entry name" value="Carboxypeptidase-like, regulatory domain"/>
    <property type="match status" value="1"/>
</dbReference>
<dbReference type="InterPro" id="IPR006664">
    <property type="entry name" value="OMP_bac"/>
</dbReference>
<keyword evidence="2 5" id="KW-0472">Membrane</keyword>
<organism evidence="8 9">
    <name type="scientific">Reichenbachiella carrageenanivorans</name>
    <dbReference type="NCBI Taxonomy" id="2979869"/>
    <lineage>
        <taxon>Bacteria</taxon>
        <taxon>Pseudomonadati</taxon>
        <taxon>Bacteroidota</taxon>
        <taxon>Cytophagia</taxon>
        <taxon>Cytophagales</taxon>
        <taxon>Reichenbachiellaceae</taxon>
        <taxon>Reichenbachiella</taxon>
    </lineage>
</organism>
<dbReference type="InterPro" id="IPR011042">
    <property type="entry name" value="6-blade_b-propeller_TolB-like"/>
</dbReference>
<dbReference type="Gene3D" id="1.25.40.10">
    <property type="entry name" value="Tetratricopeptide repeat domain"/>
    <property type="match status" value="1"/>
</dbReference>
<dbReference type="CDD" id="cd07185">
    <property type="entry name" value="OmpA_C-like"/>
    <property type="match status" value="1"/>
</dbReference>